<dbReference type="InterPro" id="IPR029044">
    <property type="entry name" value="Nucleotide-diphossugar_trans"/>
</dbReference>
<dbReference type="Gene3D" id="3.40.640.10">
    <property type="entry name" value="Type I PLP-dependent aspartate aminotransferase-like (Major domain)"/>
    <property type="match status" value="1"/>
</dbReference>
<dbReference type="GO" id="GO:0042286">
    <property type="term" value="F:glutamate-1-semialdehyde 2,1-aminomutase activity"/>
    <property type="evidence" value="ECO:0007669"/>
    <property type="project" value="UniProtKB-EC"/>
</dbReference>
<dbReference type="Pfam" id="PF02348">
    <property type="entry name" value="CTP_transf_3"/>
    <property type="match status" value="1"/>
</dbReference>
<dbReference type="SUPFAM" id="SSF53383">
    <property type="entry name" value="PLP-dependent transferases"/>
    <property type="match status" value="1"/>
</dbReference>
<dbReference type="SUPFAM" id="SSF53448">
    <property type="entry name" value="Nucleotide-diphospho-sugar transferases"/>
    <property type="match status" value="1"/>
</dbReference>
<dbReference type="InterPro" id="IPR003329">
    <property type="entry name" value="Cytidylyl_trans"/>
</dbReference>
<keyword evidence="4" id="KW-1185">Reference proteome</keyword>
<dbReference type="NCBIfam" id="NF004856">
    <property type="entry name" value="PRK06209.1"/>
    <property type="match status" value="1"/>
</dbReference>
<protein>
    <submittedName>
        <fullName evidence="3">Glutamate-1-semialdehyde 2,1-aminomutase</fullName>
        <ecNumber evidence="3">5.4.3.8</ecNumber>
    </submittedName>
</protein>
<dbReference type="Pfam" id="PF00202">
    <property type="entry name" value="Aminotran_3"/>
    <property type="match status" value="1"/>
</dbReference>
<dbReference type="InterPro" id="IPR015422">
    <property type="entry name" value="PyrdxlP-dep_Trfase_small"/>
</dbReference>
<name>A0ABV5GI63_9FLAO</name>
<proteinExistence type="predicted"/>
<evidence type="ECO:0000313" key="4">
    <source>
        <dbReference type="Proteomes" id="UP001589607"/>
    </source>
</evidence>
<keyword evidence="2" id="KW-0663">Pyridoxal phosphate</keyword>
<dbReference type="InterPro" id="IPR015421">
    <property type="entry name" value="PyrdxlP-dep_Trfase_major"/>
</dbReference>
<dbReference type="PANTHER" id="PTHR43713:SF3">
    <property type="entry name" value="GLUTAMATE-1-SEMIALDEHYDE 2,1-AMINOMUTASE 1, CHLOROPLASTIC-RELATED"/>
    <property type="match status" value="1"/>
</dbReference>
<dbReference type="Gene3D" id="3.90.1150.10">
    <property type="entry name" value="Aspartate Aminotransferase, domain 1"/>
    <property type="match status" value="1"/>
</dbReference>
<dbReference type="PANTHER" id="PTHR43713">
    <property type="entry name" value="GLUTAMATE-1-SEMIALDEHYDE 2,1-AMINOMUTASE"/>
    <property type="match status" value="1"/>
</dbReference>
<evidence type="ECO:0000256" key="1">
    <source>
        <dbReference type="ARBA" id="ARBA00001933"/>
    </source>
</evidence>
<dbReference type="EC" id="5.4.3.8" evidence="3"/>
<dbReference type="RefSeq" id="WP_236454848.1">
    <property type="nucleotide sequence ID" value="NZ_CBCSGE010000007.1"/>
</dbReference>
<dbReference type="InterPro" id="IPR005814">
    <property type="entry name" value="Aminotrans_3"/>
</dbReference>
<dbReference type="EMBL" id="JBHMEY010000001">
    <property type="protein sequence ID" value="MFB9095064.1"/>
    <property type="molecule type" value="Genomic_DNA"/>
</dbReference>
<evidence type="ECO:0000313" key="3">
    <source>
        <dbReference type="EMBL" id="MFB9095064.1"/>
    </source>
</evidence>
<keyword evidence="3" id="KW-0413">Isomerase</keyword>
<reference evidence="3 4" key="1">
    <citation type="submission" date="2024-09" db="EMBL/GenBank/DDBJ databases">
        <authorList>
            <person name="Sun Q."/>
            <person name="Mori K."/>
        </authorList>
    </citation>
    <scope>NUCLEOTIDE SEQUENCE [LARGE SCALE GENOMIC DNA]</scope>
    <source>
        <strain evidence="3 4">CECT 7955</strain>
    </source>
</reference>
<accession>A0ABV5GI63</accession>
<gene>
    <name evidence="3" type="ORF">ACFFVF_00925</name>
</gene>
<organism evidence="3 4">
    <name type="scientific">Flavobacterium jumunjinense</name>
    <dbReference type="NCBI Taxonomy" id="998845"/>
    <lineage>
        <taxon>Bacteria</taxon>
        <taxon>Pseudomonadati</taxon>
        <taxon>Bacteroidota</taxon>
        <taxon>Flavobacteriia</taxon>
        <taxon>Flavobacteriales</taxon>
        <taxon>Flavobacteriaceae</taxon>
        <taxon>Flavobacterium</taxon>
    </lineage>
</organism>
<dbReference type="Gene3D" id="3.90.550.10">
    <property type="entry name" value="Spore Coat Polysaccharide Biosynthesis Protein SpsA, Chain A"/>
    <property type="match status" value="1"/>
</dbReference>
<sequence>MVKIVGITQARIGSSRLPKKVLLKIKDKTLLEYHLERIKQSQFVNNWIVATTNEAESDAICDIATKVNLQFYKGSLDDVLDRFYQAVKDENADYVVRVTSDCPLIDATLIDETVQFCISNKLDYFSNVFEDKYPDGLDVEVFSFKKLEEAWENAILKADREHVTPYIRRKVDLSQYSNDLIDEKYSKIRITVDEVLDFNVIEHLIETLGANQSWEIYADYILNNPKIKEINGSIIRNQGYMKSKFEEIKLRNITNFVASDEYRKTIHQLIPGGCHTYSKGDDQFPILSPAAIVKGKGAYVWDVDDNQFLDCSMGLTSVSLGHAYDSVVEAVKSELNNGVNFQRPSHLEKEIAEKFLDLVPGHDMIKFSKNGSIVTTAAVKLARAHTGRKLVAFPGDHPFYSYDDWFIGKTACNKGVPDEISELSVTFKGCSIQSLKELFEKYPDQIACVISEPEKNQCANCTCENTNEEYLKQAIELCHANGALFIADEMVTGFKTEFPGTITKYGITPDMATWGKGIANGFSFCALTGKKEIMELGGITREGEEKVFLISTTHGGETHGLSAAIATIDVFKNNNVIEHNHALGKKLIDLCSQLIQENNLNDYINIMPSVWMPVFVFKDQNKQACQGFRTLFLQEMIRRGILFQGVFVPCFSHTEEDIYYFAKAFSESIKVYQQALKEGYEGLLKGSPAKAVFRKLL</sequence>
<dbReference type="InterPro" id="IPR015424">
    <property type="entry name" value="PyrdxlP-dep_Trfase"/>
</dbReference>
<comment type="caution">
    <text evidence="3">The sequence shown here is derived from an EMBL/GenBank/DDBJ whole genome shotgun (WGS) entry which is preliminary data.</text>
</comment>
<dbReference type="Proteomes" id="UP001589607">
    <property type="component" value="Unassembled WGS sequence"/>
</dbReference>
<dbReference type="CDD" id="cd02518">
    <property type="entry name" value="GT2_SpsF"/>
    <property type="match status" value="1"/>
</dbReference>
<comment type="cofactor">
    <cofactor evidence="1">
        <name>pyridoxal 5'-phosphate</name>
        <dbReference type="ChEBI" id="CHEBI:597326"/>
    </cofactor>
</comment>
<evidence type="ECO:0000256" key="2">
    <source>
        <dbReference type="ARBA" id="ARBA00022898"/>
    </source>
</evidence>